<evidence type="ECO:0000256" key="2">
    <source>
        <dbReference type="SAM" id="Phobius"/>
    </source>
</evidence>
<comment type="caution">
    <text evidence="5">The sequence shown here is derived from an EMBL/GenBank/DDBJ whole genome shotgun (WGS) entry which is preliminary data.</text>
</comment>
<feature type="transmembrane region" description="Helical" evidence="2">
    <location>
        <begin position="329"/>
        <end position="350"/>
    </location>
</feature>
<dbReference type="Proteomes" id="UP000325372">
    <property type="component" value="Unassembled WGS sequence"/>
</dbReference>
<organism evidence="5 6">
    <name type="scientific">Marinihelvus fidelis</name>
    <dbReference type="NCBI Taxonomy" id="2613842"/>
    <lineage>
        <taxon>Bacteria</taxon>
        <taxon>Pseudomonadati</taxon>
        <taxon>Pseudomonadota</taxon>
        <taxon>Gammaproteobacteria</taxon>
        <taxon>Chromatiales</taxon>
        <taxon>Wenzhouxiangellaceae</taxon>
        <taxon>Marinihelvus</taxon>
    </lineage>
</organism>
<sequence>MKHRYPVIAALLAACIAVLPAFAAAQDDDTYPTRKTLPDGVVLVVKLVSATEVKPTTGVVVAYGRVILPASFVADTLDGGPALAVMDGGGSIALNGRPATVREISQSGGLAILDVPGLMAPPVVLAQDPGEDGDELRFGGFPPAKQMAEGRGPMWLPARLSANVTAGVYGLQETPRLPNVTGLLFNRCDQWVGYSLAMGEPDLAAPLPPVVMFDPELGNVLARLGAPALSTAPCARPVVAEQAPEPANTSPEPEVPPQAEPGPAAVDADTAGDDTAAADTVDAATGSDDAPADAPAENAAHNEPLATNGVGESTPATGQADAPAPLPRWLPPAVGGALGMLLLVAVLLGWHRRGKAPVTDADTVELVAAPRQAAASQESPKTPTAERWPPGANAWLYAQATTPEGEALRTRCAVDADAFACVLGRADADLVLDNDSVSRVHLRLERRDGALMAGDLGSTNGTSIGAARCLSGEIVYLEPGETLQVGDLAVKFRLDDDEDSAP</sequence>
<name>A0A5N0TC44_9GAMM</name>
<reference evidence="5 6" key="1">
    <citation type="submission" date="2019-09" db="EMBL/GenBank/DDBJ databases">
        <title>Wenzhouxiangella sp. Genome sequencing and assembly.</title>
        <authorList>
            <person name="Zhang R."/>
        </authorList>
    </citation>
    <scope>NUCLEOTIDE SEQUENCE [LARGE SCALE GENOMIC DNA]</scope>
    <source>
        <strain evidence="5 6">W260</strain>
    </source>
</reference>
<dbReference type="PROSITE" id="PS51257">
    <property type="entry name" value="PROKAR_LIPOPROTEIN"/>
    <property type="match status" value="1"/>
</dbReference>
<protein>
    <submittedName>
        <fullName evidence="5">FHA domain-containing protein</fullName>
    </submittedName>
</protein>
<accession>A0A5N0TC44</accession>
<dbReference type="InterPro" id="IPR000253">
    <property type="entry name" value="FHA_dom"/>
</dbReference>
<proteinExistence type="predicted"/>
<evidence type="ECO:0000256" key="3">
    <source>
        <dbReference type="SAM" id="SignalP"/>
    </source>
</evidence>
<dbReference type="PANTHER" id="PTHR23308">
    <property type="entry name" value="NUCLEAR INHIBITOR OF PROTEIN PHOSPHATASE-1"/>
    <property type="match status" value="1"/>
</dbReference>
<feature type="signal peptide" evidence="3">
    <location>
        <begin position="1"/>
        <end position="23"/>
    </location>
</feature>
<keyword evidence="2" id="KW-1133">Transmembrane helix</keyword>
<keyword evidence="3" id="KW-0732">Signal</keyword>
<dbReference type="RefSeq" id="WP_150863301.1">
    <property type="nucleotide sequence ID" value="NZ_VYXP01000003.1"/>
</dbReference>
<dbReference type="InterPro" id="IPR050923">
    <property type="entry name" value="Cell_Proc_Reg/RNA_Proc"/>
</dbReference>
<dbReference type="CDD" id="cd00060">
    <property type="entry name" value="FHA"/>
    <property type="match status" value="1"/>
</dbReference>
<gene>
    <name evidence="5" type="ORF">F3N42_05065</name>
</gene>
<dbReference type="EMBL" id="VYXP01000003">
    <property type="protein sequence ID" value="KAA9132592.1"/>
    <property type="molecule type" value="Genomic_DNA"/>
</dbReference>
<dbReference type="SMART" id="SM00240">
    <property type="entry name" value="FHA"/>
    <property type="match status" value="1"/>
</dbReference>
<keyword evidence="6" id="KW-1185">Reference proteome</keyword>
<dbReference type="PROSITE" id="PS50006">
    <property type="entry name" value="FHA_DOMAIN"/>
    <property type="match status" value="1"/>
</dbReference>
<evidence type="ECO:0000313" key="5">
    <source>
        <dbReference type="EMBL" id="KAA9132592.1"/>
    </source>
</evidence>
<evidence type="ECO:0000259" key="4">
    <source>
        <dbReference type="PROSITE" id="PS50006"/>
    </source>
</evidence>
<evidence type="ECO:0000256" key="1">
    <source>
        <dbReference type="SAM" id="MobiDB-lite"/>
    </source>
</evidence>
<feature type="chain" id="PRO_5024409545" evidence="3">
    <location>
        <begin position="24"/>
        <end position="502"/>
    </location>
</feature>
<evidence type="ECO:0000313" key="6">
    <source>
        <dbReference type="Proteomes" id="UP000325372"/>
    </source>
</evidence>
<feature type="region of interest" description="Disordered" evidence="1">
    <location>
        <begin position="303"/>
        <end position="322"/>
    </location>
</feature>
<dbReference type="SUPFAM" id="SSF49879">
    <property type="entry name" value="SMAD/FHA domain"/>
    <property type="match status" value="1"/>
</dbReference>
<feature type="domain" description="FHA" evidence="4">
    <location>
        <begin position="421"/>
        <end position="469"/>
    </location>
</feature>
<dbReference type="InterPro" id="IPR008984">
    <property type="entry name" value="SMAD_FHA_dom_sf"/>
</dbReference>
<keyword evidence="2" id="KW-0472">Membrane</keyword>
<dbReference type="Gene3D" id="2.60.200.20">
    <property type="match status" value="1"/>
</dbReference>
<keyword evidence="2" id="KW-0812">Transmembrane</keyword>
<dbReference type="AlphaFoldDB" id="A0A5N0TC44"/>
<feature type="region of interest" description="Disordered" evidence="1">
    <location>
        <begin position="240"/>
        <end position="270"/>
    </location>
</feature>
<dbReference type="Pfam" id="PF00498">
    <property type="entry name" value="FHA"/>
    <property type="match status" value="1"/>
</dbReference>
<feature type="region of interest" description="Disordered" evidence="1">
    <location>
        <begin position="370"/>
        <end position="389"/>
    </location>
</feature>